<feature type="non-terminal residue" evidence="1">
    <location>
        <position position="175"/>
    </location>
</feature>
<accession>A0A699U2I2</accession>
<comment type="caution">
    <text evidence="1">The sequence shown here is derived from an EMBL/GenBank/DDBJ whole genome shotgun (WGS) entry which is preliminary data.</text>
</comment>
<dbReference type="AlphaFoldDB" id="A0A699U2I2"/>
<evidence type="ECO:0000313" key="1">
    <source>
        <dbReference type="EMBL" id="GFD15546.1"/>
    </source>
</evidence>
<dbReference type="EMBL" id="BKCJ011287226">
    <property type="protein sequence ID" value="GFD15546.1"/>
    <property type="molecule type" value="Genomic_DNA"/>
</dbReference>
<protein>
    <recommendedName>
        <fullName evidence="2">Reverse transcriptase domain-containing protein</fullName>
    </recommendedName>
</protein>
<proteinExistence type="predicted"/>
<evidence type="ECO:0008006" key="2">
    <source>
        <dbReference type="Google" id="ProtNLM"/>
    </source>
</evidence>
<organism evidence="1">
    <name type="scientific">Tanacetum cinerariifolium</name>
    <name type="common">Dalmatian daisy</name>
    <name type="synonym">Chrysanthemum cinerariifolium</name>
    <dbReference type="NCBI Taxonomy" id="118510"/>
    <lineage>
        <taxon>Eukaryota</taxon>
        <taxon>Viridiplantae</taxon>
        <taxon>Streptophyta</taxon>
        <taxon>Embryophyta</taxon>
        <taxon>Tracheophyta</taxon>
        <taxon>Spermatophyta</taxon>
        <taxon>Magnoliopsida</taxon>
        <taxon>eudicotyledons</taxon>
        <taxon>Gunneridae</taxon>
        <taxon>Pentapetalae</taxon>
        <taxon>asterids</taxon>
        <taxon>campanulids</taxon>
        <taxon>Asterales</taxon>
        <taxon>Asteraceae</taxon>
        <taxon>Asteroideae</taxon>
        <taxon>Anthemideae</taxon>
        <taxon>Anthemidinae</taxon>
        <taxon>Tanacetum</taxon>
    </lineage>
</organism>
<sequence length="175" mass="19737">DSTSIDDNYFSIDNIDYVEASPLDYELVNLEEVKDDNLREKLLNINLLIAKINSFNDSPTPDHVLKSLSLFPIPVEDKEMNSGSTTTHADYSLPKYNSFLFEIEPDQGELTSVVILAEPRVHVPNVLTTNPNLMLDSNFIPFDNSLPESENFYIDIEEKNSGSTTIHVDISLQDL</sequence>
<feature type="non-terminal residue" evidence="1">
    <location>
        <position position="1"/>
    </location>
</feature>
<gene>
    <name evidence="1" type="ORF">Tci_887515</name>
</gene>
<reference evidence="1" key="1">
    <citation type="journal article" date="2019" name="Sci. Rep.">
        <title>Draft genome of Tanacetum cinerariifolium, the natural source of mosquito coil.</title>
        <authorList>
            <person name="Yamashiro T."/>
            <person name="Shiraishi A."/>
            <person name="Satake H."/>
            <person name="Nakayama K."/>
        </authorList>
    </citation>
    <scope>NUCLEOTIDE SEQUENCE</scope>
</reference>
<name>A0A699U2I2_TANCI</name>